<proteinExistence type="inferred from homology"/>
<dbReference type="STRING" id="1160497.A0A1L9V3I8"/>
<keyword evidence="9" id="KW-1185">Reference proteome</keyword>
<keyword evidence="3" id="KW-0677">Repeat</keyword>
<dbReference type="InterPro" id="IPR036322">
    <property type="entry name" value="WD40_repeat_dom_sf"/>
</dbReference>
<reference evidence="9" key="1">
    <citation type="journal article" date="2017" name="Genome Biol.">
        <title>Comparative genomics reveals high biological diversity and specific adaptations in the industrially and medically important fungal genus Aspergillus.</title>
        <authorList>
            <person name="de Vries R.P."/>
            <person name="Riley R."/>
            <person name="Wiebenga A."/>
            <person name="Aguilar-Osorio G."/>
            <person name="Amillis S."/>
            <person name="Uchima C.A."/>
            <person name="Anderluh G."/>
            <person name="Asadollahi M."/>
            <person name="Askin M."/>
            <person name="Barry K."/>
            <person name="Battaglia E."/>
            <person name="Bayram O."/>
            <person name="Benocci T."/>
            <person name="Braus-Stromeyer S.A."/>
            <person name="Caldana C."/>
            <person name="Canovas D."/>
            <person name="Cerqueira G.C."/>
            <person name="Chen F."/>
            <person name="Chen W."/>
            <person name="Choi C."/>
            <person name="Clum A."/>
            <person name="Dos Santos R.A."/>
            <person name="Damasio A.R."/>
            <person name="Diallinas G."/>
            <person name="Emri T."/>
            <person name="Fekete E."/>
            <person name="Flipphi M."/>
            <person name="Freyberg S."/>
            <person name="Gallo A."/>
            <person name="Gournas C."/>
            <person name="Habgood R."/>
            <person name="Hainaut M."/>
            <person name="Harispe M.L."/>
            <person name="Henrissat B."/>
            <person name="Hilden K.S."/>
            <person name="Hope R."/>
            <person name="Hossain A."/>
            <person name="Karabika E."/>
            <person name="Karaffa L."/>
            <person name="Karanyi Z."/>
            <person name="Krasevec N."/>
            <person name="Kuo A."/>
            <person name="Kusch H."/>
            <person name="LaButti K."/>
            <person name="Lagendijk E.L."/>
            <person name="Lapidus A."/>
            <person name="Levasseur A."/>
            <person name="Lindquist E."/>
            <person name="Lipzen A."/>
            <person name="Logrieco A.F."/>
            <person name="MacCabe A."/>
            <person name="Maekelae M.R."/>
            <person name="Malavazi I."/>
            <person name="Melin P."/>
            <person name="Meyer V."/>
            <person name="Mielnichuk N."/>
            <person name="Miskei M."/>
            <person name="Molnar A.P."/>
            <person name="Mule G."/>
            <person name="Ngan C.Y."/>
            <person name="Orejas M."/>
            <person name="Orosz E."/>
            <person name="Ouedraogo J.P."/>
            <person name="Overkamp K.M."/>
            <person name="Park H.-S."/>
            <person name="Perrone G."/>
            <person name="Piumi F."/>
            <person name="Punt P.J."/>
            <person name="Ram A.F."/>
            <person name="Ramon A."/>
            <person name="Rauscher S."/>
            <person name="Record E."/>
            <person name="Riano-Pachon D.M."/>
            <person name="Robert V."/>
            <person name="Roehrig J."/>
            <person name="Ruller R."/>
            <person name="Salamov A."/>
            <person name="Salih N.S."/>
            <person name="Samson R.A."/>
            <person name="Sandor E."/>
            <person name="Sanguinetti M."/>
            <person name="Schuetze T."/>
            <person name="Sepcic K."/>
            <person name="Shelest E."/>
            <person name="Sherlock G."/>
            <person name="Sophianopoulou V."/>
            <person name="Squina F.M."/>
            <person name="Sun H."/>
            <person name="Susca A."/>
            <person name="Todd R.B."/>
            <person name="Tsang A."/>
            <person name="Unkles S.E."/>
            <person name="van de Wiele N."/>
            <person name="van Rossen-Uffink D."/>
            <person name="Oliveira J.V."/>
            <person name="Vesth T.C."/>
            <person name="Visser J."/>
            <person name="Yu J.-H."/>
            <person name="Zhou M."/>
            <person name="Andersen M.R."/>
            <person name="Archer D.B."/>
            <person name="Baker S.E."/>
            <person name="Benoit I."/>
            <person name="Brakhage A.A."/>
            <person name="Braus G.H."/>
            <person name="Fischer R."/>
            <person name="Frisvad J.C."/>
            <person name="Goldman G.H."/>
            <person name="Houbraken J."/>
            <person name="Oakley B."/>
            <person name="Pocsi I."/>
            <person name="Scazzocchio C."/>
            <person name="Seiboth B."/>
            <person name="vanKuyk P.A."/>
            <person name="Wortman J."/>
            <person name="Dyer P.S."/>
            <person name="Grigoriev I.V."/>
        </authorList>
    </citation>
    <scope>NUCLEOTIDE SEQUENCE [LARGE SCALE GENOMIC DNA]</scope>
    <source>
        <strain evidence="9">CBS 516.65</strain>
    </source>
</reference>
<organism evidence="8 9">
    <name type="scientific">Aspergillus glaucus CBS 516.65</name>
    <dbReference type="NCBI Taxonomy" id="1160497"/>
    <lineage>
        <taxon>Eukaryota</taxon>
        <taxon>Fungi</taxon>
        <taxon>Dikarya</taxon>
        <taxon>Ascomycota</taxon>
        <taxon>Pezizomycotina</taxon>
        <taxon>Eurotiomycetes</taxon>
        <taxon>Eurotiomycetidae</taxon>
        <taxon>Eurotiales</taxon>
        <taxon>Aspergillaceae</taxon>
        <taxon>Aspergillus</taxon>
        <taxon>Aspergillus subgen. Aspergillus</taxon>
    </lineage>
</organism>
<evidence type="ECO:0000256" key="7">
    <source>
        <dbReference type="PROSITE-ProRule" id="PRU00221"/>
    </source>
</evidence>
<dbReference type="OrthoDB" id="538223at2759"/>
<evidence type="ECO:0000313" key="8">
    <source>
        <dbReference type="EMBL" id="OJJ78476.1"/>
    </source>
</evidence>
<feature type="repeat" description="WD" evidence="7">
    <location>
        <begin position="1"/>
        <end position="30"/>
    </location>
</feature>
<dbReference type="Proteomes" id="UP000184300">
    <property type="component" value="Unassembled WGS sequence"/>
</dbReference>
<comment type="similarity">
    <text evidence="4">Belongs to the WD repeat MDV1/CAF4 family.</text>
</comment>
<dbReference type="RefSeq" id="XP_022395174.1">
    <property type="nucleotide sequence ID" value="XM_022541651.1"/>
</dbReference>
<comment type="function">
    <text evidence="6">Involved in mitochondrial fission. Acts as an adapter protein required to form mitochondrial fission complexes. Formation of these complexes is required to promote constriction and fission of the mitochondrial compartment at a late step in mitochondrial division.</text>
</comment>
<comment type="subcellular location">
    <subcellularLocation>
        <location evidence="1">Mitochondrion outer membrane</location>
        <topology evidence="1">Peripheral membrane protein</topology>
        <orientation evidence="1">Cytoplasmic side</orientation>
    </subcellularLocation>
</comment>
<dbReference type="InterPro" id="IPR001680">
    <property type="entry name" value="WD40_rpt"/>
</dbReference>
<dbReference type="Pfam" id="PF00400">
    <property type="entry name" value="WD40"/>
    <property type="match status" value="2"/>
</dbReference>
<dbReference type="Gene3D" id="2.130.10.10">
    <property type="entry name" value="YVTN repeat-like/Quinoprotein amine dehydrogenase"/>
    <property type="match status" value="1"/>
</dbReference>
<dbReference type="PANTHER" id="PTHR22847:SF637">
    <property type="entry name" value="WD REPEAT DOMAIN 5B"/>
    <property type="match status" value="1"/>
</dbReference>
<dbReference type="GO" id="GO:1990234">
    <property type="term" value="C:transferase complex"/>
    <property type="evidence" value="ECO:0007669"/>
    <property type="project" value="UniProtKB-ARBA"/>
</dbReference>
<evidence type="ECO:0000256" key="1">
    <source>
        <dbReference type="ARBA" id="ARBA00004570"/>
    </source>
</evidence>
<dbReference type="SUPFAM" id="SSF50978">
    <property type="entry name" value="WD40 repeat-like"/>
    <property type="match status" value="1"/>
</dbReference>
<dbReference type="InterPro" id="IPR019775">
    <property type="entry name" value="WD40_repeat_CS"/>
</dbReference>
<evidence type="ECO:0000256" key="5">
    <source>
        <dbReference type="ARBA" id="ARBA00039789"/>
    </source>
</evidence>
<name>A0A1L9V3I8_ASPGL</name>
<dbReference type="PROSITE" id="PS50294">
    <property type="entry name" value="WD_REPEATS_REGION"/>
    <property type="match status" value="1"/>
</dbReference>
<feature type="repeat" description="WD" evidence="7">
    <location>
        <begin position="31"/>
        <end position="61"/>
    </location>
</feature>
<evidence type="ECO:0000256" key="4">
    <source>
        <dbReference type="ARBA" id="ARBA00038415"/>
    </source>
</evidence>
<dbReference type="PROSITE" id="PS00678">
    <property type="entry name" value="WD_REPEATS_1"/>
    <property type="match status" value="1"/>
</dbReference>
<accession>A0A1L9V3I8</accession>
<dbReference type="GO" id="GO:0005741">
    <property type="term" value="C:mitochondrial outer membrane"/>
    <property type="evidence" value="ECO:0007669"/>
    <property type="project" value="UniProtKB-SubCell"/>
</dbReference>
<evidence type="ECO:0000256" key="2">
    <source>
        <dbReference type="ARBA" id="ARBA00022574"/>
    </source>
</evidence>
<sequence>FSPDGAYIASGSGDDTTKIWNASTGACLQTLEGHTNWVYSVVFSLDGARIAPGSDDSTRRVKLQFYPKK</sequence>
<evidence type="ECO:0000313" key="9">
    <source>
        <dbReference type="Proteomes" id="UP000184300"/>
    </source>
</evidence>
<feature type="non-terminal residue" evidence="8">
    <location>
        <position position="1"/>
    </location>
</feature>
<dbReference type="InterPro" id="IPR015943">
    <property type="entry name" value="WD40/YVTN_repeat-like_dom_sf"/>
</dbReference>
<dbReference type="AlphaFoldDB" id="A0A1L9V3I8"/>
<dbReference type="VEuPathDB" id="FungiDB:ASPGLDRAFT_138856"/>
<dbReference type="PANTHER" id="PTHR22847">
    <property type="entry name" value="WD40 REPEAT PROTEIN"/>
    <property type="match status" value="1"/>
</dbReference>
<gene>
    <name evidence="8" type="ORF">ASPGLDRAFT_138856</name>
</gene>
<dbReference type="GeneID" id="34457912"/>
<evidence type="ECO:0000256" key="3">
    <source>
        <dbReference type="ARBA" id="ARBA00022737"/>
    </source>
</evidence>
<dbReference type="PROSITE" id="PS50082">
    <property type="entry name" value="WD_REPEATS_2"/>
    <property type="match status" value="2"/>
</dbReference>
<protein>
    <recommendedName>
        <fullName evidence="5">Mitochondrial division protein 1</fullName>
    </recommendedName>
</protein>
<dbReference type="GO" id="GO:0005634">
    <property type="term" value="C:nucleus"/>
    <property type="evidence" value="ECO:0007669"/>
    <property type="project" value="TreeGrafter"/>
</dbReference>
<dbReference type="EMBL" id="KV878936">
    <property type="protein sequence ID" value="OJJ78476.1"/>
    <property type="molecule type" value="Genomic_DNA"/>
</dbReference>
<evidence type="ECO:0000256" key="6">
    <source>
        <dbReference type="ARBA" id="ARBA00043913"/>
    </source>
</evidence>
<keyword evidence="2 7" id="KW-0853">WD repeat</keyword>